<dbReference type="OrthoDB" id="9804372at2"/>
<evidence type="ECO:0000256" key="6">
    <source>
        <dbReference type="ARBA" id="ARBA00022763"/>
    </source>
</evidence>
<feature type="active site" description="Proton acceptor" evidence="9 10">
    <location>
        <position position="65"/>
    </location>
</feature>
<dbReference type="NCBIfam" id="NF003592">
    <property type="entry name" value="PRK05254.1-5"/>
    <property type="match status" value="1"/>
</dbReference>
<dbReference type="NCBIfam" id="NF003589">
    <property type="entry name" value="PRK05254.1-2"/>
    <property type="match status" value="1"/>
</dbReference>
<evidence type="ECO:0000256" key="7">
    <source>
        <dbReference type="ARBA" id="ARBA00022801"/>
    </source>
</evidence>
<dbReference type="InterPro" id="IPR002043">
    <property type="entry name" value="UDG_fam1"/>
</dbReference>
<protein>
    <recommendedName>
        <fullName evidence="5 9">Uracil-DNA glycosylase</fullName>
        <shortName evidence="9">UDG</shortName>
        <ecNumber evidence="4 9">3.2.2.27</ecNumber>
    </recommendedName>
</protein>
<comment type="function">
    <text evidence="2 9 11">Excises uracil residues from the DNA which can arise as a result of misincorporation of dUMP residues by DNA polymerase or due to deamination of cytosine.</text>
</comment>
<evidence type="ECO:0000256" key="9">
    <source>
        <dbReference type="HAMAP-Rule" id="MF_00148"/>
    </source>
</evidence>
<keyword evidence="13" id="KW-0326">Glycosidase</keyword>
<organism evidence="13 14">
    <name type="scientific">Buchnera aphidicola</name>
    <name type="common">Cinara splendens</name>
    <dbReference type="NCBI Taxonomy" id="2518979"/>
    <lineage>
        <taxon>Bacteria</taxon>
        <taxon>Pseudomonadati</taxon>
        <taxon>Pseudomonadota</taxon>
        <taxon>Gammaproteobacteria</taxon>
        <taxon>Enterobacterales</taxon>
        <taxon>Erwiniaceae</taxon>
        <taxon>Buchnera</taxon>
    </lineage>
</organism>
<evidence type="ECO:0000313" key="14">
    <source>
        <dbReference type="Proteomes" id="UP000294413"/>
    </source>
</evidence>
<dbReference type="PANTHER" id="PTHR11264:SF6">
    <property type="entry name" value="URACIL-DNA GLYCOSYLASE"/>
    <property type="match status" value="1"/>
</dbReference>
<dbReference type="AlphaFoldDB" id="A0A451DE62"/>
<dbReference type="SMART" id="SM00986">
    <property type="entry name" value="UDG"/>
    <property type="match status" value="1"/>
</dbReference>
<gene>
    <name evidence="9 13" type="primary">ung</name>
    <name evidence="13" type="ORF">BUCISPPA3004_125</name>
</gene>
<dbReference type="NCBIfam" id="TIGR00628">
    <property type="entry name" value="ung"/>
    <property type="match status" value="1"/>
</dbReference>
<evidence type="ECO:0000256" key="11">
    <source>
        <dbReference type="RuleBase" id="RU003780"/>
    </source>
</evidence>
<proteinExistence type="inferred from homology"/>
<comment type="catalytic activity">
    <reaction evidence="1 9 11">
        <text>Hydrolyzes single-stranded DNA or mismatched double-stranded DNA and polynucleotides, releasing free uracil.</text>
        <dbReference type="EC" id="3.2.2.27"/>
    </reaction>
</comment>
<keyword evidence="8 9" id="KW-0234">DNA repair</keyword>
<feature type="domain" description="Uracil-DNA glycosylase-like" evidence="12">
    <location>
        <begin position="50"/>
        <end position="211"/>
    </location>
</feature>
<evidence type="ECO:0000256" key="2">
    <source>
        <dbReference type="ARBA" id="ARBA00002631"/>
    </source>
</evidence>
<dbReference type="Gene3D" id="3.40.470.10">
    <property type="entry name" value="Uracil-DNA glycosylase-like domain"/>
    <property type="match status" value="1"/>
</dbReference>
<dbReference type="HAMAP" id="MF_00148">
    <property type="entry name" value="UDG"/>
    <property type="match status" value="1"/>
</dbReference>
<dbReference type="NCBIfam" id="NF003588">
    <property type="entry name" value="PRK05254.1-1"/>
    <property type="match status" value="1"/>
</dbReference>
<keyword evidence="9" id="KW-0963">Cytoplasm</keyword>
<dbReference type="EMBL" id="LR217722">
    <property type="protein sequence ID" value="VFP84888.1"/>
    <property type="molecule type" value="Genomic_DNA"/>
</dbReference>
<evidence type="ECO:0000256" key="5">
    <source>
        <dbReference type="ARBA" id="ARBA00018429"/>
    </source>
</evidence>
<dbReference type="SMART" id="SM00987">
    <property type="entry name" value="UreE_C"/>
    <property type="match status" value="1"/>
</dbReference>
<evidence type="ECO:0000256" key="10">
    <source>
        <dbReference type="PROSITE-ProRule" id="PRU10072"/>
    </source>
</evidence>
<dbReference type="InterPro" id="IPR036895">
    <property type="entry name" value="Uracil-DNA_glycosylase-like_sf"/>
</dbReference>
<accession>A0A451DE62</accession>
<comment type="similarity">
    <text evidence="3 9 11">Belongs to the uracil-DNA glycosylase (UDG) superfamily. UNG family.</text>
</comment>
<dbReference type="GO" id="GO:0097510">
    <property type="term" value="P:base-excision repair, AP site formation via deaminated base removal"/>
    <property type="evidence" value="ECO:0007669"/>
    <property type="project" value="TreeGrafter"/>
</dbReference>
<dbReference type="RefSeq" id="WP_154048822.1">
    <property type="nucleotide sequence ID" value="NZ_LR217722.1"/>
</dbReference>
<dbReference type="PANTHER" id="PTHR11264">
    <property type="entry name" value="URACIL-DNA GLYCOSYLASE"/>
    <property type="match status" value="1"/>
</dbReference>
<dbReference type="Pfam" id="PF03167">
    <property type="entry name" value="UDG"/>
    <property type="match status" value="1"/>
</dbReference>
<keyword evidence="7 9" id="KW-0378">Hydrolase</keyword>
<dbReference type="EC" id="3.2.2.27" evidence="4 9"/>
<evidence type="ECO:0000313" key="13">
    <source>
        <dbReference type="EMBL" id="VFP84888.1"/>
    </source>
</evidence>
<dbReference type="InterPro" id="IPR005122">
    <property type="entry name" value="Uracil-DNA_glycosylase-like"/>
</dbReference>
<dbReference type="CDD" id="cd10027">
    <property type="entry name" value="UDG-F1-like"/>
    <property type="match status" value="1"/>
</dbReference>
<keyword evidence="6 9" id="KW-0227">DNA damage</keyword>
<name>A0A451DE62_9GAMM</name>
<evidence type="ECO:0000256" key="8">
    <source>
        <dbReference type="ARBA" id="ARBA00023204"/>
    </source>
</evidence>
<dbReference type="InterPro" id="IPR018085">
    <property type="entry name" value="Ura-DNA_Glyclase_AS"/>
</dbReference>
<dbReference type="PROSITE" id="PS00130">
    <property type="entry name" value="U_DNA_GLYCOSYLASE"/>
    <property type="match status" value="1"/>
</dbReference>
<sequence>MVISSNCSWSNFFFREKKKKYFVHLWNTLKNIQKNIRVYPPKKNIFNAFLLTPVSEVKVVIIGQDPYCRFGQANGLSFSVSKYTSLPSSLKNIFIELQNNFPQFKMRTNGCLKSWSRQGVFLLNSILTVSDRFPGSHKGLGWEIFTDHVIKFISDIHTGIIFVLWGSLSSQKYHLINKDVHFILRSSHPSPLSCHRGFFGCKHFLKINTILIQQNKTPINWFRDT</sequence>
<dbReference type="GO" id="GO:0004844">
    <property type="term" value="F:uracil DNA N-glycosylase activity"/>
    <property type="evidence" value="ECO:0007669"/>
    <property type="project" value="UniProtKB-UniRule"/>
</dbReference>
<evidence type="ECO:0000256" key="3">
    <source>
        <dbReference type="ARBA" id="ARBA00008184"/>
    </source>
</evidence>
<dbReference type="SUPFAM" id="SSF52141">
    <property type="entry name" value="Uracil-DNA glycosylase-like"/>
    <property type="match status" value="1"/>
</dbReference>
<dbReference type="Proteomes" id="UP000294413">
    <property type="component" value="Chromosome 1"/>
</dbReference>
<evidence type="ECO:0000256" key="1">
    <source>
        <dbReference type="ARBA" id="ARBA00001400"/>
    </source>
</evidence>
<reference evidence="13 14" key="1">
    <citation type="submission" date="2019-02" db="EMBL/GenBank/DDBJ databases">
        <authorList>
            <person name="Manzano-Marin A."/>
            <person name="Manzano-Marin A."/>
        </authorList>
    </citation>
    <scope>NUCLEOTIDE SEQUENCE [LARGE SCALE GENOMIC DNA]</scope>
    <source>
        <strain evidence="13 14">BuCisplendens</strain>
    </source>
</reference>
<evidence type="ECO:0000259" key="12">
    <source>
        <dbReference type="SMART" id="SM00986"/>
    </source>
</evidence>
<dbReference type="GO" id="GO:0005737">
    <property type="term" value="C:cytoplasm"/>
    <property type="evidence" value="ECO:0007669"/>
    <property type="project" value="UniProtKB-SubCell"/>
</dbReference>
<comment type="subcellular location">
    <subcellularLocation>
        <location evidence="9">Cytoplasm</location>
    </subcellularLocation>
</comment>
<evidence type="ECO:0000256" key="4">
    <source>
        <dbReference type="ARBA" id="ARBA00012030"/>
    </source>
</evidence>